<sequence length="236" mass="26160">MSRWSWTIPALNGLSRKIAPSGRSPTPGCTPPDATTIEMSGHRLAAVRATSKPSGPPGISTSVNSRTIDPAYWSRSLIASTPFAADRAWKPASSRIVTASHRTRPSSSATNAYGEFDGFGMPVKSGPRPKVQITCSLRGRGDLDPDRASFTGRCGTPSPHHTSPRTTGSTWETHYADCSHRGARRPFYLRRRSGRGEGVYQGCYRWWHRRPLRRAWRCRRHGRLRRGPRLGEASRP</sequence>
<keyword evidence="3" id="KW-1185">Reference proteome</keyword>
<dbReference type="Proteomes" id="UP001055101">
    <property type="component" value="Unassembled WGS sequence"/>
</dbReference>
<name>A0ABQ4TTI4_9HYPH</name>
<feature type="region of interest" description="Disordered" evidence="1">
    <location>
        <begin position="152"/>
        <end position="171"/>
    </location>
</feature>
<evidence type="ECO:0000256" key="1">
    <source>
        <dbReference type="SAM" id="MobiDB-lite"/>
    </source>
</evidence>
<reference evidence="2" key="2">
    <citation type="submission" date="2021-08" db="EMBL/GenBank/DDBJ databases">
        <authorList>
            <person name="Tani A."/>
            <person name="Ola A."/>
            <person name="Ogura Y."/>
            <person name="Katsura K."/>
            <person name="Hayashi T."/>
        </authorList>
    </citation>
    <scope>NUCLEOTIDE SEQUENCE</scope>
    <source>
        <strain evidence="2">DSM 23674</strain>
    </source>
</reference>
<evidence type="ECO:0000313" key="3">
    <source>
        <dbReference type="Proteomes" id="UP001055101"/>
    </source>
</evidence>
<gene>
    <name evidence="2" type="ORF">EKPJFOCH_3708</name>
</gene>
<reference evidence="2" key="1">
    <citation type="journal article" date="2021" name="Front. Microbiol.">
        <title>Comprehensive Comparative Genomics and Phenotyping of Methylobacterium Species.</title>
        <authorList>
            <person name="Alessa O."/>
            <person name="Ogura Y."/>
            <person name="Fujitani Y."/>
            <person name="Takami H."/>
            <person name="Hayashi T."/>
            <person name="Sahin N."/>
            <person name="Tani A."/>
        </authorList>
    </citation>
    <scope>NUCLEOTIDE SEQUENCE</scope>
    <source>
        <strain evidence="2">DSM 23674</strain>
    </source>
</reference>
<feature type="compositionally biased region" description="Low complexity" evidence="1">
    <location>
        <begin position="155"/>
        <end position="170"/>
    </location>
</feature>
<dbReference type="EMBL" id="BPRA01000018">
    <property type="protein sequence ID" value="GJE57195.1"/>
    <property type="molecule type" value="Genomic_DNA"/>
</dbReference>
<organism evidence="2 3">
    <name type="scientific">Methylobacterium thuringiense</name>
    <dbReference type="NCBI Taxonomy" id="1003091"/>
    <lineage>
        <taxon>Bacteria</taxon>
        <taxon>Pseudomonadati</taxon>
        <taxon>Pseudomonadota</taxon>
        <taxon>Alphaproteobacteria</taxon>
        <taxon>Hyphomicrobiales</taxon>
        <taxon>Methylobacteriaceae</taxon>
        <taxon>Methylobacterium</taxon>
    </lineage>
</organism>
<comment type="caution">
    <text evidence="2">The sequence shown here is derived from an EMBL/GenBank/DDBJ whole genome shotgun (WGS) entry which is preliminary data.</text>
</comment>
<protein>
    <submittedName>
        <fullName evidence="2">Uncharacterized protein</fullName>
    </submittedName>
</protein>
<evidence type="ECO:0000313" key="2">
    <source>
        <dbReference type="EMBL" id="GJE57195.1"/>
    </source>
</evidence>
<proteinExistence type="predicted"/>
<accession>A0ABQ4TTI4</accession>